<protein>
    <submittedName>
        <fullName evidence="3">Outer membrane stress sensor protease DegS</fullName>
    </submittedName>
</protein>
<keyword evidence="4" id="KW-1185">Reference proteome</keyword>
<dbReference type="Pfam" id="PF13365">
    <property type="entry name" value="Trypsin_2"/>
    <property type="match status" value="1"/>
</dbReference>
<dbReference type="InterPro" id="IPR001940">
    <property type="entry name" value="Peptidase_S1C"/>
</dbReference>
<keyword evidence="3" id="KW-0378">Hydrolase</keyword>
<keyword evidence="3" id="KW-0645">Protease</keyword>
<keyword evidence="2" id="KW-0812">Transmembrane</keyword>
<feature type="transmembrane region" description="Helical" evidence="2">
    <location>
        <begin position="60"/>
        <end position="82"/>
    </location>
</feature>
<evidence type="ECO:0000256" key="1">
    <source>
        <dbReference type="SAM" id="MobiDB-lite"/>
    </source>
</evidence>
<dbReference type="PANTHER" id="PTHR22939">
    <property type="entry name" value="SERINE PROTEASE FAMILY S1C HTRA-RELATED"/>
    <property type="match status" value="1"/>
</dbReference>
<dbReference type="GO" id="GO:0008233">
    <property type="term" value="F:peptidase activity"/>
    <property type="evidence" value="ECO:0007669"/>
    <property type="project" value="UniProtKB-KW"/>
</dbReference>
<feature type="compositionally biased region" description="Low complexity" evidence="1">
    <location>
        <begin position="1"/>
        <end position="25"/>
    </location>
</feature>
<dbReference type="GO" id="GO:0006508">
    <property type="term" value="P:proteolysis"/>
    <property type="evidence" value="ECO:0007669"/>
    <property type="project" value="UniProtKB-KW"/>
</dbReference>
<proteinExistence type="predicted"/>
<feature type="region of interest" description="Disordered" evidence="1">
    <location>
        <begin position="1"/>
        <end position="55"/>
    </location>
</feature>
<dbReference type="SUPFAM" id="SSF50494">
    <property type="entry name" value="Trypsin-like serine proteases"/>
    <property type="match status" value="1"/>
</dbReference>
<dbReference type="Gene3D" id="2.40.10.10">
    <property type="entry name" value="Trypsin-like serine proteases"/>
    <property type="match status" value="2"/>
</dbReference>
<dbReference type="InterPro" id="IPR043504">
    <property type="entry name" value="Peptidase_S1_PA_chymotrypsin"/>
</dbReference>
<reference evidence="3 4" key="1">
    <citation type="submission" date="2020-01" db="EMBL/GenBank/DDBJ databases">
        <title>Kibdelosporangium persica a novel Actinomycetes from a hot desert in Iran.</title>
        <authorList>
            <person name="Safaei N."/>
            <person name="Zaburannyi N."/>
            <person name="Mueller R."/>
            <person name="Wink J."/>
        </authorList>
    </citation>
    <scope>NUCLEOTIDE SEQUENCE [LARGE SCALE GENOMIC DNA]</scope>
    <source>
        <strain evidence="3 4">4NS15</strain>
    </source>
</reference>
<keyword evidence="2" id="KW-1133">Transmembrane helix</keyword>
<sequence>MTVTPQTHEPPQQHQQHFGPAQYPAATPPPAHNGGLPPTGGPVPPALAGPGKPRRWRRGAVAASIAAVVAAGLVGGVTGGIVGADDNATAAAASTPISQNVGSNTPTDVSAIAGKVLPSVVQVNVRTATAQGLGSGVVLTSDGRILTNNHVVSGASQVTVTLNDGREFPATVVGTDAASDLAVLQLRGASGLTPATLGDSSTLKVGDEVVAIGSPGGLQGTVTTGIVSALNRDVNIDENQGDNPFASNGGGSETTYRAIQTDASINQGNSGGPLVNADGDVIGINSAIYSPVSTADGRAGSVGIGFAIPINDARTVIDRITGG</sequence>
<keyword evidence="2" id="KW-0472">Membrane</keyword>
<dbReference type="RefSeq" id="WP_173137761.1">
    <property type="nucleotide sequence ID" value="NZ_CBCSGW010000036.1"/>
</dbReference>
<evidence type="ECO:0000256" key="2">
    <source>
        <dbReference type="SAM" id="Phobius"/>
    </source>
</evidence>
<comment type="caution">
    <text evidence="3">The sequence shown here is derived from an EMBL/GenBank/DDBJ whole genome shotgun (WGS) entry which is preliminary data.</text>
</comment>
<dbReference type="PRINTS" id="PR00834">
    <property type="entry name" value="PROTEASES2C"/>
</dbReference>
<name>A0ABX2FCJ0_9PSEU</name>
<gene>
    <name evidence="3" type="ORF">GC106_57760</name>
</gene>
<evidence type="ECO:0000313" key="3">
    <source>
        <dbReference type="EMBL" id="NRN68533.1"/>
    </source>
</evidence>
<organism evidence="3 4">
    <name type="scientific">Kibdelosporangium persicum</name>
    <dbReference type="NCBI Taxonomy" id="2698649"/>
    <lineage>
        <taxon>Bacteria</taxon>
        <taxon>Bacillati</taxon>
        <taxon>Actinomycetota</taxon>
        <taxon>Actinomycetes</taxon>
        <taxon>Pseudonocardiales</taxon>
        <taxon>Pseudonocardiaceae</taxon>
        <taxon>Kibdelosporangium</taxon>
    </lineage>
</organism>
<dbReference type="EMBL" id="JAAATY010000020">
    <property type="protein sequence ID" value="NRN68533.1"/>
    <property type="molecule type" value="Genomic_DNA"/>
</dbReference>
<dbReference type="PANTHER" id="PTHR22939:SF129">
    <property type="entry name" value="SERINE PROTEASE HTRA2, MITOCHONDRIAL"/>
    <property type="match status" value="1"/>
</dbReference>
<evidence type="ECO:0000313" key="4">
    <source>
        <dbReference type="Proteomes" id="UP000763557"/>
    </source>
</evidence>
<accession>A0ABX2FCJ0</accession>
<dbReference type="Proteomes" id="UP000763557">
    <property type="component" value="Unassembled WGS sequence"/>
</dbReference>
<dbReference type="InterPro" id="IPR009003">
    <property type="entry name" value="Peptidase_S1_PA"/>
</dbReference>